<comment type="caution">
    <text evidence="15">The sequence shown here is derived from an EMBL/GenBank/DDBJ whole genome shotgun (WGS) entry which is preliminary data.</text>
</comment>
<dbReference type="InterPro" id="IPR000531">
    <property type="entry name" value="Beta-barrel_TonB"/>
</dbReference>
<dbReference type="InterPro" id="IPR039426">
    <property type="entry name" value="TonB-dep_rcpt-like"/>
</dbReference>
<feature type="domain" description="TonB-dependent receptor-like beta-barrel" evidence="13">
    <location>
        <begin position="247"/>
        <end position="721"/>
    </location>
</feature>
<dbReference type="PANTHER" id="PTHR32552">
    <property type="entry name" value="FERRICHROME IRON RECEPTOR-RELATED"/>
    <property type="match status" value="1"/>
</dbReference>
<dbReference type="Pfam" id="PF00593">
    <property type="entry name" value="TonB_dep_Rec_b-barrel"/>
    <property type="match status" value="1"/>
</dbReference>
<dbReference type="PROSITE" id="PS52016">
    <property type="entry name" value="TONB_DEPENDENT_REC_3"/>
    <property type="match status" value="1"/>
</dbReference>
<keyword evidence="7 10" id="KW-0472">Membrane</keyword>
<organism evidence="15 16">
    <name type="scientific">Xanthobacter oligotrophicus</name>
    <dbReference type="NCBI Taxonomy" id="2607286"/>
    <lineage>
        <taxon>Bacteria</taxon>
        <taxon>Pseudomonadati</taxon>
        <taxon>Pseudomonadota</taxon>
        <taxon>Alphaproteobacteria</taxon>
        <taxon>Hyphomicrobiales</taxon>
        <taxon>Xanthobacteraceae</taxon>
        <taxon>Xanthobacter</taxon>
    </lineage>
</organism>
<evidence type="ECO:0000256" key="8">
    <source>
        <dbReference type="ARBA" id="ARBA00023170"/>
    </source>
</evidence>
<evidence type="ECO:0000256" key="7">
    <source>
        <dbReference type="ARBA" id="ARBA00023136"/>
    </source>
</evidence>
<evidence type="ECO:0000256" key="4">
    <source>
        <dbReference type="ARBA" id="ARBA00022452"/>
    </source>
</evidence>
<comment type="similarity">
    <text evidence="2 10 11">Belongs to the TonB-dependent receptor family.</text>
</comment>
<dbReference type="InterPro" id="IPR037066">
    <property type="entry name" value="Plug_dom_sf"/>
</dbReference>
<keyword evidence="12" id="KW-0732">Signal</keyword>
<comment type="subcellular location">
    <subcellularLocation>
        <location evidence="1 10">Cell outer membrane</location>
        <topology evidence="1 10">Multi-pass membrane protein</topology>
    </subcellularLocation>
</comment>
<dbReference type="RefSeq" id="WP_393994627.1">
    <property type="nucleotide sequence ID" value="NZ_JBAFVH010000021.1"/>
</dbReference>
<keyword evidence="16" id="KW-1185">Reference proteome</keyword>
<keyword evidence="3 10" id="KW-0813">Transport</keyword>
<dbReference type="Gene3D" id="2.40.170.20">
    <property type="entry name" value="TonB-dependent receptor, beta-barrel domain"/>
    <property type="match status" value="1"/>
</dbReference>
<dbReference type="NCBIfam" id="TIGR01783">
    <property type="entry name" value="TonB-siderophor"/>
    <property type="match status" value="1"/>
</dbReference>
<name>A0ABW7A227_9HYPH</name>
<evidence type="ECO:0000256" key="2">
    <source>
        <dbReference type="ARBA" id="ARBA00009810"/>
    </source>
</evidence>
<keyword evidence="8 15" id="KW-0675">Receptor</keyword>
<dbReference type="InterPro" id="IPR010105">
    <property type="entry name" value="TonB_sidphr_rcpt"/>
</dbReference>
<dbReference type="EMBL" id="JBAFVH010000021">
    <property type="protein sequence ID" value="MFG1375100.1"/>
    <property type="molecule type" value="Genomic_DNA"/>
</dbReference>
<evidence type="ECO:0000256" key="12">
    <source>
        <dbReference type="SAM" id="SignalP"/>
    </source>
</evidence>
<evidence type="ECO:0000313" key="16">
    <source>
        <dbReference type="Proteomes" id="UP001604002"/>
    </source>
</evidence>
<evidence type="ECO:0000256" key="10">
    <source>
        <dbReference type="PROSITE-ProRule" id="PRU01360"/>
    </source>
</evidence>
<dbReference type="SUPFAM" id="SSF56935">
    <property type="entry name" value="Porins"/>
    <property type="match status" value="1"/>
</dbReference>
<dbReference type="CDD" id="cd01347">
    <property type="entry name" value="ligand_gated_channel"/>
    <property type="match status" value="1"/>
</dbReference>
<dbReference type="Proteomes" id="UP001604002">
    <property type="component" value="Unassembled WGS sequence"/>
</dbReference>
<evidence type="ECO:0000256" key="5">
    <source>
        <dbReference type="ARBA" id="ARBA00022692"/>
    </source>
</evidence>
<evidence type="ECO:0000256" key="3">
    <source>
        <dbReference type="ARBA" id="ARBA00022448"/>
    </source>
</evidence>
<dbReference type="InterPro" id="IPR012910">
    <property type="entry name" value="Plug_dom"/>
</dbReference>
<feature type="signal peptide" evidence="12">
    <location>
        <begin position="1"/>
        <end position="23"/>
    </location>
</feature>
<dbReference type="InterPro" id="IPR036942">
    <property type="entry name" value="Beta-barrel_TonB_sf"/>
</dbReference>
<keyword evidence="4 10" id="KW-1134">Transmembrane beta strand</keyword>
<sequence length="752" mass="81654">MSGTATTAGVLLTFSILPTTADAQDASGSERRTAQNNQTSIIELDTVNVENEAIAAGNTNAAPLGIARLPATVQEMPQTVNVVTPELIQQQQITTLAEALRNVPGITMSTGEGNGGQNGDMFRIRGIEARGDIYVDGLRDFGNYTRDMFSIESVEVIKGPNGEAFGVGNLGGLINQTSRRAHLGNETNIDQQIGSGLLLRTTIDSNIQIDNTTALRIDGVFNDQDVADRDHTEANRTGLAADLGFGLGTDTVWHLNYMYLHGDRTPDYGVPMLMGRDGILRPLTEYAVSGVDRTTSYTRSYNHDITDVHVATSNFSKEINSWLTFNNDTRLTVYNRDFNATNPAACITTCATAILGGQNYALAYGAGGGMAYGQTGYGFQNVASGKAEFELGGFKNKAVFGLDTIYQQDQRHQMTAVNRVNNQTIINPQYEYPSTWFYYNPLNTRLSNATDIGVFASDRFWFNEKWSIQGGLRWDYFNSEFDNVAAAIGGSSTSRELSPSLSLIFEPTREYTYYASFSRAYRPIGTDIGLAVGGVATEVPRDGYDTEPERSDLYELGVKANFLGGRLGATAAIFRINKANSFTTDPVSGDVTAGFSDSGQSLRINGVELGLSGKVTDQWSVNIAYSYLDGEITYSPTVSQVGNVAQGIPPNNFAFWTSYDLGQLVSNNTDLLIGGGVKYASAYWSDADNTARIPETFSLDAMISLETRDKKYRLALNAYNLTDHLNYTSSFSAVRAVPASGRTVLLSMGTTF</sequence>
<feature type="chain" id="PRO_5047149082" evidence="12">
    <location>
        <begin position="24"/>
        <end position="752"/>
    </location>
</feature>
<keyword evidence="5 10" id="KW-0812">Transmembrane</keyword>
<evidence type="ECO:0000313" key="15">
    <source>
        <dbReference type="EMBL" id="MFG1375100.1"/>
    </source>
</evidence>
<protein>
    <submittedName>
        <fullName evidence="15">TonB-dependent siderophore receptor</fullName>
    </submittedName>
</protein>
<dbReference type="Pfam" id="PF07715">
    <property type="entry name" value="Plug"/>
    <property type="match status" value="1"/>
</dbReference>
<evidence type="ECO:0000256" key="1">
    <source>
        <dbReference type="ARBA" id="ARBA00004571"/>
    </source>
</evidence>
<keyword evidence="6 11" id="KW-0798">TonB box</keyword>
<evidence type="ECO:0000259" key="13">
    <source>
        <dbReference type="Pfam" id="PF00593"/>
    </source>
</evidence>
<evidence type="ECO:0000259" key="14">
    <source>
        <dbReference type="Pfam" id="PF07715"/>
    </source>
</evidence>
<proteinExistence type="inferred from homology"/>
<keyword evidence="9 10" id="KW-0998">Cell outer membrane</keyword>
<evidence type="ECO:0000256" key="11">
    <source>
        <dbReference type="RuleBase" id="RU003357"/>
    </source>
</evidence>
<feature type="domain" description="TonB-dependent receptor plug" evidence="14">
    <location>
        <begin position="73"/>
        <end position="172"/>
    </location>
</feature>
<evidence type="ECO:0000256" key="6">
    <source>
        <dbReference type="ARBA" id="ARBA00023077"/>
    </source>
</evidence>
<dbReference type="Gene3D" id="2.170.130.10">
    <property type="entry name" value="TonB-dependent receptor, plug domain"/>
    <property type="match status" value="1"/>
</dbReference>
<gene>
    <name evidence="15" type="ORF">V5F32_23235</name>
</gene>
<reference evidence="15 16" key="1">
    <citation type="submission" date="2024-02" db="EMBL/GenBank/DDBJ databases">
        <title>Expansion and revision of Xanthobacter and proposal of Roseixanthobacter gen. nov.</title>
        <authorList>
            <person name="Soltysiak M.P.M."/>
            <person name="Jalihal A."/>
            <person name="Ory A."/>
            <person name="Chrisophersen C."/>
            <person name="Lee A.D."/>
            <person name="Boulton J."/>
            <person name="Springer M."/>
        </authorList>
    </citation>
    <scope>NUCLEOTIDE SEQUENCE [LARGE SCALE GENOMIC DNA]</scope>
    <source>
        <strain evidence="15 16">23A</strain>
    </source>
</reference>
<dbReference type="PANTHER" id="PTHR32552:SF83">
    <property type="entry name" value="BLR3904 PROTEIN"/>
    <property type="match status" value="1"/>
</dbReference>
<evidence type="ECO:0000256" key="9">
    <source>
        <dbReference type="ARBA" id="ARBA00023237"/>
    </source>
</evidence>
<accession>A0ABW7A227</accession>